<reference evidence="1" key="1">
    <citation type="submission" date="2013-07" db="EMBL/GenBank/DDBJ databases">
        <title>The Genome Sequence of Cryptococcus pinus CBS10737.</title>
        <authorList>
            <consortium name="The Broad Institute Genome Sequencing Platform"/>
            <person name="Cuomo C."/>
            <person name="Litvintseva A."/>
            <person name="Chen Y."/>
            <person name="Heitman J."/>
            <person name="Sun S."/>
            <person name="Springer D."/>
            <person name="Dromer F."/>
            <person name="Young S.K."/>
            <person name="Zeng Q."/>
            <person name="Gargeya S."/>
            <person name="Fitzgerald M."/>
            <person name="Abouelleil A."/>
            <person name="Alvarado L."/>
            <person name="Berlin A.M."/>
            <person name="Chapman S.B."/>
            <person name="Dewar J."/>
            <person name="Goldberg J."/>
            <person name="Griggs A."/>
            <person name="Gujja S."/>
            <person name="Hansen M."/>
            <person name="Howarth C."/>
            <person name="Imamovic A."/>
            <person name="Larimer J."/>
            <person name="McCowan C."/>
            <person name="Murphy C."/>
            <person name="Pearson M."/>
            <person name="Priest M."/>
            <person name="Roberts A."/>
            <person name="Saif S."/>
            <person name="Shea T."/>
            <person name="Sykes S."/>
            <person name="Wortman J."/>
            <person name="Nusbaum C."/>
            <person name="Birren B."/>
        </authorList>
    </citation>
    <scope>NUCLEOTIDE SEQUENCE [LARGE SCALE GENOMIC DNA]</scope>
    <source>
        <strain evidence="1">CBS 10737</strain>
    </source>
</reference>
<reference evidence="2" key="4">
    <citation type="submission" date="2024-02" db="EMBL/GenBank/DDBJ databases">
        <title>Comparative genomics of Cryptococcus and Kwoniella reveals pathogenesis evolution and contrasting modes of karyotype evolution via chromosome fusion or intercentromeric recombination.</title>
        <authorList>
            <person name="Coelho M.A."/>
            <person name="David-Palma M."/>
            <person name="Shea T."/>
            <person name="Bowers K."/>
            <person name="McGinley-Smith S."/>
            <person name="Mohammad A.W."/>
            <person name="Gnirke A."/>
            <person name="Yurkov A.M."/>
            <person name="Nowrousian M."/>
            <person name="Sun S."/>
            <person name="Cuomo C.A."/>
            <person name="Heitman J."/>
        </authorList>
    </citation>
    <scope>NUCLEOTIDE SEQUENCE</scope>
    <source>
        <strain evidence="2">CBS 10737</strain>
    </source>
</reference>
<dbReference type="EMBL" id="KI894007">
    <property type="protein sequence ID" value="OCF53009.1"/>
    <property type="molecule type" value="Genomic_DNA"/>
</dbReference>
<reference evidence="2" key="2">
    <citation type="submission" date="2013-07" db="EMBL/GenBank/DDBJ databases">
        <authorList>
            <consortium name="The Broad Institute Genome Sequencing Platform"/>
            <person name="Cuomo C."/>
            <person name="Litvintseva A."/>
            <person name="Chen Y."/>
            <person name="Heitman J."/>
            <person name="Sun S."/>
            <person name="Springer D."/>
            <person name="Dromer F."/>
            <person name="Young S.K."/>
            <person name="Zeng Q."/>
            <person name="Gargeya S."/>
            <person name="Fitzgerald M."/>
            <person name="Abouelleil A."/>
            <person name="Alvarado L."/>
            <person name="Berlin A.M."/>
            <person name="Chapman S.B."/>
            <person name="Dewar J."/>
            <person name="Goldberg J."/>
            <person name="Griggs A."/>
            <person name="Gujja S."/>
            <person name="Hansen M."/>
            <person name="Howarth C."/>
            <person name="Imamovic A."/>
            <person name="Larimer J."/>
            <person name="McCowan C."/>
            <person name="Murphy C."/>
            <person name="Pearson M."/>
            <person name="Priest M."/>
            <person name="Roberts A."/>
            <person name="Saif S."/>
            <person name="Shea T."/>
            <person name="Sykes S."/>
            <person name="Wortman J."/>
            <person name="Nusbaum C."/>
            <person name="Birren B."/>
        </authorList>
    </citation>
    <scope>NUCLEOTIDE SEQUENCE</scope>
    <source>
        <strain evidence="2">CBS 10737</strain>
    </source>
</reference>
<sequence>MVLENDSRIEGDTQLTNATLIITAVGDDCIAPQYAFNDYGTGEMEIKFRLLDPNERCSTSSDIHPDSILDRGDRSSTFPKSLYGILQPDSGGEKDTRSYYFEGEFVAHHDGILESLGDRWRKEACKVSLPINAWKIYIDVNLIEPEDWAKQSLESEPLRENLEYLSFRVFYNSNNGTVYHNGYLIPTLLQVRQNESRTCFNWNTHKDRDIISKLLSEIGDNPIAPSRGSWIEIQGQVDSNVSLW</sequence>
<dbReference type="AlphaFoldDB" id="A0A1B9IBP0"/>
<dbReference type="RefSeq" id="XP_019014228.1">
    <property type="nucleotide sequence ID" value="XM_019152090.1"/>
</dbReference>
<name>A0A1B9IBP0_9TREE</name>
<dbReference type="Proteomes" id="UP000094020">
    <property type="component" value="Chromosome 1"/>
</dbReference>
<protein>
    <submittedName>
        <fullName evidence="1">Uncharacterized protein</fullName>
    </submittedName>
</protein>
<organism evidence="1">
    <name type="scientific">Kwoniella pini CBS 10737</name>
    <dbReference type="NCBI Taxonomy" id="1296096"/>
    <lineage>
        <taxon>Eukaryota</taxon>
        <taxon>Fungi</taxon>
        <taxon>Dikarya</taxon>
        <taxon>Basidiomycota</taxon>
        <taxon>Agaricomycotina</taxon>
        <taxon>Tremellomycetes</taxon>
        <taxon>Tremellales</taxon>
        <taxon>Cryptococcaceae</taxon>
        <taxon>Kwoniella</taxon>
    </lineage>
</organism>
<reference evidence="1" key="3">
    <citation type="submission" date="2016-07" db="EMBL/GenBank/DDBJ databases">
        <title>Evolution of pathogenesis and genome organization in the Tremellales.</title>
        <authorList>
            <person name="Cuomo C."/>
            <person name="Litvintseva A."/>
            <person name="Heitman J."/>
            <person name="Chen Y."/>
            <person name="Sun S."/>
            <person name="Springer D."/>
            <person name="Dromer F."/>
            <person name="Young S."/>
            <person name="Zeng Q."/>
            <person name="Chapman S."/>
            <person name="Gujja S."/>
            <person name="Saif S."/>
            <person name="Birren B."/>
        </authorList>
    </citation>
    <scope>NUCLEOTIDE SEQUENCE</scope>
    <source>
        <strain evidence="1">CBS 10737</strain>
    </source>
</reference>
<dbReference type="EMBL" id="CP144519">
    <property type="protein sequence ID" value="WWC67109.1"/>
    <property type="molecule type" value="Genomic_DNA"/>
</dbReference>
<dbReference type="GeneID" id="30168679"/>
<evidence type="ECO:0000313" key="1">
    <source>
        <dbReference type="EMBL" id="OCF53009.1"/>
    </source>
</evidence>
<evidence type="ECO:0000313" key="2">
    <source>
        <dbReference type="EMBL" id="WWC67109.1"/>
    </source>
</evidence>
<gene>
    <name evidence="1" type="ORF">I206_00310</name>
    <name evidence="2" type="ORF">I206_101016</name>
</gene>
<proteinExistence type="predicted"/>
<evidence type="ECO:0000313" key="3">
    <source>
        <dbReference type="Proteomes" id="UP000094020"/>
    </source>
</evidence>
<accession>A0A1B9IBP0</accession>
<keyword evidence="3" id="KW-1185">Reference proteome</keyword>
<dbReference type="KEGG" id="kpin:30168679"/>